<dbReference type="EMBL" id="JBIHMK010000036">
    <property type="protein sequence ID" value="MFH0248901.1"/>
    <property type="molecule type" value="Genomic_DNA"/>
</dbReference>
<protein>
    <submittedName>
        <fullName evidence="2">Uncharacterized protein</fullName>
    </submittedName>
</protein>
<evidence type="ECO:0000313" key="3">
    <source>
        <dbReference type="Proteomes" id="UP001607069"/>
    </source>
</evidence>
<evidence type="ECO:0000313" key="2">
    <source>
        <dbReference type="EMBL" id="MFH0248901.1"/>
    </source>
</evidence>
<gene>
    <name evidence="2" type="ORF">ACG5V6_11815</name>
</gene>
<name>A0ABW7HTG2_9ACTN</name>
<dbReference type="RefSeq" id="WP_279951148.1">
    <property type="nucleotide sequence ID" value="NZ_BAABEN010000027.1"/>
</dbReference>
<feature type="chain" id="PRO_5046244985" evidence="1">
    <location>
        <begin position="44"/>
        <end position="119"/>
    </location>
</feature>
<keyword evidence="1" id="KW-0732">Signal</keyword>
<evidence type="ECO:0000256" key="1">
    <source>
        <dbReference type="SAM" id="SignalP"/>
    </source>
</evidence>
<sequence length="119" mass="12873">MVTSDRTTHSSDFFGEKLKIRKTLGVSAATFALAFGFANQAYAADHTMYTGDAFGSVTGYSGRATFDEYGDIVKICDIDADGHAVRMRVYTGGRPGNGGVLRYSFYRGGRGQLRHQAGQ</sequence>
<feature type="signal peptide" evidence="1">
    <location>
        <begin position="1"/>
        <end position="43"/>
    </location>
</feature>
<organism evidence="2 3">
    <name type="scientific">Streptomyces chitinivorans</name>
    <dbReference type="NCBI Taxonomy" id="1257027"/>
    <lineage>
        <taxon>Bacteria</taxon>
        <taxon>Bacillati</taxon>
        <taxon>Actinomycetota</taxon>
        <taxon>Actinomycetes</taxon>
        <taxon>Kitasatosporales</taxon>
        <taxon>Streptomycetaceae</taxon>
        <taxon>Streptomyces</taxon>
    </lineage>
</organism>
<comment type="caution">
    <text evidence="2">The sequence shown here is derived from an EMBL/GenBank/DDBJ whole genome shotgun (WGS) entry which is preliminary data.</text>
</comment>
<keyword evidence="3" id="KW-1185">Reference proteome</keyword>
<dbReference type="Proteomes" id="UP001607069">
    <property type="component" value="Unassembled WGS sequence"/>
</dbReference>
<reference evidence="2 3" key="1">
    <citation type="submission" date="2024-10" db="EMBL/GenBank/DDBJ databases">
        <authorList>
            <person name="Cho J.-C."/>
        </authorList>
    </citation>
    <scope>NUCLEOTIDE SEQUENCE [LARGE SCALE GENOMIC DNA]</scope>
    <source>
        <strain evidence="2 3">KCTC29696</strain>
    </source>
</reference>
<accession>A0ABW7HTG2</accession>
<proteinExistence type="predicted"/>